<dbReference type="EMBL" id="JAVDRF010000004">
    <property type="protein sequence ID" value="MDR6536340.1"/>
    <property type="molecule type" value="Genomic_DNA"/>
</dbReference>
<dbReference type="SUPFAM" id="SSF48452">
    <property type="entry name" value="TPR-like"/>
    <property type="match status" value="1"/>
</dbReference>
<dbReference type="Gene3D" id="1.25.40.10">
    <property type="entry name" value="Tetratricopeptide repeat domain"/>
    <property type="match status" value="2"/>
</dbReference>
<keyword evidence="1 2" id="KW-0238">DNA-binding</keyword>
<dbReference type="InterPro" id="IPR058852">
    <property type="entry name" value="HTH_77"/>
</dbReference>
<accession>A0ABU1NE53</accession>
<dbReference type="Pfam" id="PF25872">
    <property type="entry name" value="HTH_77"/>
    <property type="match status" value="1"/>
</dbReference>
<evidence type="ECO:0000256" key="1">
    <source>
        <dbReference type="ARBA" id="ARBA00023125"/>
    </source>
</evidence>
<evidence type="ECO:0000256" key="2">
    <source>
        <dbReference type="PROSITE-ProRule" id="PRU01091"/>
    </source>
</evidence>
<evidence type="ECO:0000259" key="3">
    <source>
        <dbReference type="PROSITE" id="PS51755"/>
    </source>
</evidence>
<evidence type="ECO:0000313" key="5">
    <source>
        <dbReference type="Proteomes" id="UP001184230"/>
    </source>
</evidence>
<dbReference type="CDD" id="cd00383">
    <property type="entry name" value="trans_reg_C"/>
    <property type="match status" value="1"/>
</dbReference>
<name>A0ABU1NE53_9BURK</name>
<organism evidence="4 5">
    <name type="scientific">Variovorax soli</name>
    <dbReference type="NCBI Taxonomy" id="376815"/>
    <lineage>
        <taxon>Bacteria</taxon>
        <taxon>Pseudomonadati</taxon>
        <taxon>Pseudomonadota</taxon>
        <taxon>Betaproteobacteria</taxon>
        <taxon>Burkholderiales</taxon>
        <taxon>Comamonadaceae</taxon>
        <taxon>Variovorax</taxon>
    </lineage>
</organism>
<dbReference type="PANTHER" id="PTHR47691">
    <property type="entry name" value="REGULATOR-RELATED"/>
    <property type="match status" value="1"/>
</dbReference>
<dbReference type="InterPro" id="IPR011990">
    <property type="entry name" value="TPR-like_helical_dom_sf"/>
</dbReference>
<dbReference type="SUPFAM" id="SSF52540">
    <property type="entry name" value="P-loop containing nucleoside triphosphate hydrolases"/>
    <property type="match status" value="1"/>
</dbReference>
<dbReference type="Proteomes" id="UP001184230">
    <property type="component" value="Unassembled WGS sequence"/>
</dbReference>
<dbReference type="RefSeq" id="WP_309901271.1">
    <property type="nucleotide sequence ID" value="NZ_JAVDRF010000004.1"/>
</dbReference>
<dbReference type="Gene3D" id="1.10.10.10">
    <property type="entry name" value="Winged helix-like DNA-binding domain superfamily/Winged helix DNA-binding domain"/>
    <property type="match status" value="1"/>
</dbReference>
<dbReference type="SUPFAM" id="SSF46894">
    <property type="entry name" value="C-terminal effector domain of the bipartite response regulators"/>
    <property type="match status" value="1"/>
</dbReference>
<feature type="DNA-binding region" description="OmpR/PhoB-type" evidence="2">
    <location>
        <begin position="18"/>
        <end position="116"/>
    </location>
</feature>
<evidence type="ECO:0000313" key="4">
    <source>
        <dbReference type="EMBL" id="MDR6536340.1"/>
    </source>
</evidence>
<gene>
    <name evidence="4" type="ORF">J2739_002113</name>
</gene>
<comment type="caution">
    <text evidence="4">The sequence shown here is derived from an EMBL/GenBank/DDBJ whole genome shotgun (WGS) entry which is preliminary data.</text>
</comment>
<protein>
    <submittedName>
        <fullName evidence="4">ATPase/DNA-binding winged helix-turn-helix (WHTH) protein</fullName>
    </submittedName>
</protein>
<sequence>MVGRSNAEKAIDISPARGANASFGPFRLFPAERKVEREGVPLPLSSRALDLLIVLVEHAGETVGHEELTLRVWRGLVVDSGSLRMQITSLRKALRDGEDGVRYIETVRGRGYCFVAPVSPLNSAPPVDSRAASSKSATLSKLALPPAPGRMIGREGAACAIAADLMSHRFLTIVGPGGMGKTTLAVAVAHAMLREFPEAVCFVNLGALSDPAHVASTVASTLGVTIQAEDALPGLKQSLRGARMLLVLDNCEHVISASAALAEQIFREAPQVHILATSREALRVDGEFTYLLPPLECPPPGPGPRADEAQAFPAVQLFMACAAASGSGFELSDENAVVVAGICSRLDGIALAIEFAAGRVGAYGIEGVASLLDSRFGLDWGGRRTALPRQQTLQATLDWSHELLSGSEQAVLRRLAVFVGTFTLEAAQAIAHRKGIDEDEVVIHVGDLIAKSLVSTATAEDGAVRYRLLETTRAYASEKLEASGEMRAVAESHARYFSRLLGSASGGRIELYRGSRALVLNEDLGNVRAALDWCFGDVGLRPRDAALGIDLAVAAAPALLQRLLLTECHKWSAKALSLLGDADRGSRQEMLLQETLAAAAMWTEGGGTDIRAAITRALAIAHQLGETSNRLRLLVGLHIFFVRAGDFRASLAVAEELETAARTSNDLSYRVVADWMLGGSHHFLGDQQAAERDFQEGFGRAGPRNLHLFGLDYHVRALVTYARVLWLAGRPDRAKVIAQDAIGEAAASGRSVDVCFALLYSAPVFLWCGDWSAAETSLAKLKQHSNWQALLSFHTTGLALEGELLVHRGETERGTAILREALRAMKAERHAVLVNRAACALAEGLIRSGELDEALAVIADALAPMQRGEEALELPELLRLRATVLLLMPGQGESQAEDCFMRSLECARRQHASAWQLRTATSLARLRITQGRREEAHELLSGVYRSFNEGFGTPDLEMAERLMIELNHPMGSAP</sequence>
<proteinExistence type="predicted"/>
<dbReference type="Pfam" id="PF13401">
    <property type="entry name" value="AAA_22"/>
    <property type="match status" value="1"/>
</dbReference>
<dbReference type="InterPro" id="IPR036388">
    <property type="entry name" value="WH-like_DNA-bd_sf"/>
</dbReference>
<dbReference type="PANTHER" id="PTHR47691:SF3">
    <property type="entry name" value="HTH-TYPE TRANSCRIPTIONAL REGULATOR RV0890C-RELATED"/>
    <property type="match status" value="1"/>
</dbReference>
<dbReference type="InterPro" id="IPR016032">
    <property type="entry name" value="Sig_transdc_resp-reg_C-effctor"/>
</dbReference>
<dbReference type="SMART" id="SM00862">
    <property type="entry name" value="Trans_reg_C"/>
    <property type="match status" value="1"/>
</dbReference>
<dbReference type="Pfam" id="PF00486">
    <property type="entry name" value="Trans_reg_C"/>
    <property type="match status" value="1"/>
</dbReference>
<reference evidence="4 5" key="1">
    <citation type="submission" date="2023-07" db="EMBL/GenBank/DDBJ databases">
        <title>Sorghum-associated microbial communities from plants grown in Nebraska, USA.</title>
        <authorList>
            <person name="Schachtman D."/>
        </authorList>
    </citation>
    <scope>NUCLEOTIDE SEQUENCE [LARGE SCALE GENOMIC DNA]</scope>
    <source>
        <strain evidence="4 5">DS1781</strain>
    </source>
</reference>
<dbReference type="InterPro" id="IPR049945">
    <property type="entry name" value="AAA_22"/>
</dbReference>
<keyword evidence="5" id="KW-1185">Reference proteome</keyword>
<feature type="domain" description="OmpR/PhoB-type" evidence="3">
    <location>
        <begin position="18"/>
        <end position="116"/>
    </location>
</feature>
<dbReference type="InterPro" id="IPR001867">
    <property type="entry name" value="OmpR/PhoB-type_DNA-bd"/>
</dbReference>
<dbReference type="Gene3D" id="3.40.50.300">
    <property type="entry name" value="P-loop containing nucleotide triphosphate hydrolases"/>
    <property type="match status" value="1"/>
</dbReference>
<dbReference type="PROSITE" id="PS51755">
    <property type="entry name" value="OMPR_PHOB"/>
    <property type="match status" value="1"/>
</dbReference>
<dbReference type="InterPro" id="IPR027417">
    <property type="entry name" value="P-loop_NTPase"/>
</dbReference>